<reference evidence="2" key="1">
    <citation type="submission" date="2019-09" db="UniProtKB">
        <authorList>
            <consortium name="WormBaseParasite"/>
        </authorList>
    </citation>
    <scope>IDENTIFICATION</scope>
</reference>
<dbReference type="WBParaSite" id="HPBE_0000379501-mRNA-1">
    <property type="protein sequence ID" value="HPBE_0000379501-mRNA-1"/>
    <property type="gene ID" value="HPBE_0000379501"/>
</dbReference>
<dbReference type="Proteomes" id="UP000050761">
    <property type="component" value="Unassembled WGS sequence"/>
</dbReference>
<proteinExistence type="predicted"/>
<evidence type="ECO:0000313" key="1">
    <source>
        <dbReference type="Proteomes" id="UP000050761"/>
    </source>
</evidence>
<keyword evidence="1" id="KW-1185">Reference proteome</keyword>
<sequence length="55" mass="6074">LAEVQKKNETLRAQIADMETKLLQRRVAALDLASEKLKEKPVPAVRKKAPSSAGF</sequence>
<accession>A0A183FCA3</accession>
<organism evidence="1 2">
    <name type="scientific">Heligmosomoides polygyrus</name>
    <name type="common">Parasitic roundworm</name>
    <dbReference type="NCBI Taxonomy" id="6339"/>
    <lineage>
        <taxon>Eukaryota</taxon>
        <taxon>Metazoa</taxon>
        <taxon>Ecdysozoa</taxon>
        <taxon>Nematoda</taxon>
        <taxon>Chromadorea</taxon>
        <taxon>Rhabditida</taxon>
        <taxon>Rhabditina</taxon>
        <taxon>Rhabditomorpha</taxon>
        <taxon>Strongyloidea</taxon>
        <taxon>Heligmosomidae</taxon>
        <taxon>Heligmosomoides</taxon>
    </lineage>
</organism>
<protein>
    <submittedName>
        <fullName evidence="2">Transposase</fullName>
    </submittedName>
</protein>
<evidence type="ECO:0000313" key="2">
    <source>
        <dbReference type="WBParaSite" id="HPBE_0000379501-mRNA-1"/>
    </source>
</evidence>
<dbReference type="AlphaFoldDB" id="A0A183FCA3"/>
<name>A0A183FCA3_HELPZ</name>